<feature type="region of interest" description="Disordered" evidence="2">
    <location>
        <begin position="325"/>
        <end position="364"/>
    </location>
</feature>
<dbReference type="PANTHER" id="PTHR26312:SF132">
    <property type="entry name" value="OS01G0855200 PROTEIN"/>
    <property type="match status" value="1"/>
</dbReference>
<dbReference type="AlphaFoldDB" id="A0A445FQ35"/>
<evidence type="ECO:0000256" key="2">
    <source>
        <dbReference type="SAM" id="MobiDB-lite"/>
    </source>
</evidence>
<dbReference type="InterPro" id="IPR003107">
    <property type="entry name" value="HAT"/>
</dbReference>
<dbReference type="Gene3D" id="1.25.40.10">
    <property type="entry name" value="Tetratricopeptide repeat domain"/>
    <property type="match status" value="1"/>
</dbReference>
<name>A0A445FQ35_GLYSO</name>
<dbReference type="PANTHER" id="PTHR26312">
    <property type="entry name" value="TETRATRICOPEPTIDE REPEAT PROTEIN 5"/>
    <property type="match status" value="1"/>
</dbReference>
<sequence>MGIKVMQLSQPVLPHSPSSSHTLASAIFSPSSSKTRTLVCRFVHRSSLFPTTTTRLLRRTKSFEQHALFTRRGNIRRACSASLEPFSDEEFAKKIEDLALKFQLSDDATTNANDLESEDFQEISSTVNFAEEFEPPEEIIPANIERKANSVELPFSLRIIKKKLQWKEGFREAGESAYCSVKKAFSSMVFIIRELHSFTLQMREVLFYEDLQGILERVQNEMHASFVWLFQQVFSHTPTLMVYVMILLANFTVYSMGNNAAIAAVAPPPVSTVTEAHDQRGHIRGHNIDSSAIKTFSVSNGKITAYVGGGNGGGGKVRPAANGTDGDGRFDRSRHGTVFSDGGASTQAYKTGEKTESVSGQEEEEEENLWNAMVEEASRMEVSWRGKDLDSDVMKRFVSPVMASIESDDYAEYLRTELVYQTGLSQDPNNTLLLANYAQFLYLVAHDYDRAEEFFKRAIEVEPPDAEAYNKYATFLWKVKNDLWAAEETYLEAISADPNNSFYAANYAHFLWNTGGEDTCFPLSSPDNSQEV</sequence>
<dbReference type="GO" id="GO:0006396">
    <property type="term" value="P:RNA processing"/>
    <property type="evidence" value="ECO:0007669"/>
    <property type="project" value="InterPro"/>
</dbReference>
<dbReference type="SMART" id="SM00386">
    <property type="entry name" value="HAT"/>
    <property type="match status" value="2"/>
</dbReference>
<reference evidence="3 4" key="1">
    <citation type="submission" date="2018-09" db="EMBL/GenBank/DDBJ databases">
        <title>A high-quality reference genome of wild soybean provides a powerful tool to mine soybean genomes.</title>
        <authorList>
            <person name="Xie M."/>
            <person name="Chung C.Y.L."/>
            <person name="Li M.-W."/>
            <person name="Wong F.-L."/>
            <person name="Chan T.-F."/>
            <person name="Lam H.-M."/>
        </authorList>
    </citation>
    <scope>NUCLEOTIDE SEQUENCE [LARGE SCALE GENOMIC DNA]</scope>
    <source>
        <strain evidence="4">cv. W05</strain>
        <tissue evidence="3">Hypocotyl of etiolated seedlings</tissue>
    </source>
</reference>
<dbReference type="SUPFAM" id="SSF48452">
    <property type="entry name" value="TPR-like"/>
    <property type="match status" value="1"/>
</dbReference>
<feature type="repeat" description="TPR" evidence="1">
    <location>
        <begin position="432"/>
        <end position="465"/>
    </location>
</feature>
<accession>A0A445FQ35</accession>
<dbReference type="InterPro" id="IPR019734">
    <property type="entry name" value="TPR_rpt"/>
</dbReference>
<gene>
    <name evidence="3" type="ORF">D0Y65_047719</name>
</gene>
<comment type="caution">
    <text evidence="3">The sequence shown here is derived from an EMBL/GenBank/DDBJ whole genome shotgun (WGS) entry which is preliminary data.</text>
</comment>
<protein>
    <submittedName>
        <fullName evidence="3">Uncharacterized protein</fullName>
    </submittedName>
</protein>
<proteinExistence type="predicted"/>
<keyword evidence="1" id="KW-0802">TPR repeat</keyword>
<dbReference type="PROSITE" id="PS50005">
    <property type="entry name" value="TPR"/>
    <property type="match status" value="1"/>
</dbReference>
<evidence type="ECO:0000313" key="4">
    <source>
        <dbReference type="Proteomes" id="UP000289340"/>
    </source>
</evidence>
<organism evidence="3 4">
    <name type="scientific">Glycine soja</name>
    <name type="common">Wild soybean</name>
    <dbReference type="NCBI Taxonomy" id="3848"/>
    <lineage>
        <taxon>Eukaryota</taxon>
        <taxon>Viridiplantae</taxon>
        <taxon>Streptophyta</taxon>
        <taxon>Embryophyta</taxon>
        <taxon>Tracheophyta</taxon>
        <taxon>Spermatophyta</taxon>
        <taxon>Magnoliopsida</taxon>
        <taxon>eudicotyledons</taxon>
        <taxon>Gunneridae</taxon>
        <taxon>Pentapetalae</taxon>
        <taxon>rosids</taxon>
        <taxon>fabids</taxon>
        <taxon>Fabales</taxon>
        <taxon>Fabaceae</taxon>
        <taxon>Papilionoideae</taxon>
        <taxon>50 kb inversion clade</taxon>
        <taxon>NPAAA clade</taxon>
        <taxon>indigoferoid/millettioid clade</taxon>
        <taxon>Phaseoleae</taxon>
        <taxon>Glycine</taxon>
        <taxon>Glycine subgen. Soja</taxon>
    </lineage>
</organism>
<evidence type="ECO:0000256" key="1">
    <source>
        <dbReference type="PROSITE-ProRule" id="PRU00339"/>
    </source>
</evidence>
<keyword evidence="4" id="KW-1185">Reference proteome</keyword>
<dbReference type="Proteomes" id="UP000289340">
    <property type="component" value="Chromosome 18"/>
</dbReference>
<dbReference type="Gramene" id="XM_028357908.1">
    <property type="protein sequence ID" value="XP_028213709.1"/>
    <property type="gene ID" value="LOC114396012"/>
</dbReference>
<evidence type="ECO:0000313" key="3">
    <source>
        <dbReference type="EMBL" id="RZB50983.1"/>
    </source>
</evidence>
<dbReference type="SMR" id="A0A445FQ35"/>
<dbReference type="InterPro" id="IPR011990">
    <property type="entry name" value="TPR-like_helical_dom_sf"/>
</dbReference>
<dbReference type="EMBL" id="QZWG01000018">
    <property type="protein sequence ID" value="RZB50982.1"/>
    <property type="molecule type" value="Genomic_DNA"/>
</dbReference>
<dbReference type="EMBL" id="QZWG01000018">
    <property type="protein sequence ID" value="RZB50983.1"/>
    <property type="molecule type" value="Genomic_DNA"/>
</dbReference>